<dbReference type="InterPro" id="IPR035093">
    <property type="entry name" value="RelE/ParE_toxin_dom_sf"/>
</dbReference>
<evidence type="ECO:0000313" key="1">
    <source>
        <dbReference type="EMBL" id="WNG44925.1"/>
    </source>
</evidence>
<reference evidence="1 2" key="1">
    <citation type="submission" date="2019-08" db="EMBL/GenBank/DDBJ databases">
        <title>Archangium and Cystobacter genomes.</title>
        <authorList>
            <person name="Chen I.-C.K."/>
            <person name="Wielgoss S."/>
        </authorList>
    </citation>
    <scope>NUCLEOTIDE SEQUENCE [LARGE SCALE GENOMIC DNA]</scope>
    <source>
        <strain evidence="1 2">Cbm 6</strain>
    </source>
</reference>
<dbReference type="RefSeq" id="WP_395818708.1">
    <property type="nucleotide sequence ID" value="NZ_CP043494.1"/>
</dbReference>
<proteinExistence type="predicted"/>
<protein>
    <recommendedName>
        <fullName evidence="3">Type II toxin-antitoxin system RelE/ParE family toxin</fullName>
    </recommendedName>
</protein>
<gene>
    <name evidence="1" type="ORF">F0U60_13080</name>
</gene>
<dbReference type="Gene3D" id="3.30.2310.20">
    <property type="entry name" value="RelE-like"/>
    <property type="match status" value="1"/>
</dbReference>
<accession>A0ABY9WR50</accession>
<name>A0ABY9WR50_9BACT</name>
<organism evidence="1 2">
    <name type="scientific">Archangium minus</name>
    <dbReference type="NCBI Taxonomy" id="83450"/>
    <lineage>
        <taxon>Bacteria</taxon>
        <taxon>Pseudomonadati</taxon>
        <taxon>Myxococcota</taxon>
        <taxon>Myxococcia</taxon>
        <taxon>Myxococcales</taxon>
        <taxon>Cystobacterineae</taxon>
        <taxon>Archangiaceae</taxon>
        <taxon>Archangium</taxon>
    </lineage>
</organism>
<dbReference type="EMBL" id="CP043494">
    <property type="protein sequence ID" value="WNG44925.1"/>
    <property type="molecule type" value="Genomic_DNA"/>
</dbReference>
<evidence type="ECO:0000313" key="2">
    <source>
        <dbReference type="Proteomes" id="UP001611383"/>
    </source>
</evidence>
<dbReference type="Proteomes" id="UP001611383">
    <property type="component" value="Chromosome"/>
</dbReference>
<keyword evidence="2" id="KW-1185">Reference proteome</keyword>
<sequence>MAQPGMRRPESLNTYSVEVSPSAWKQLAHLPLESYQRIRQALDGIAAQLRAPTPAPLPKKEAEPLIIRSLSLEGYLAMYEVDTVRRRLTLREIVRTRP</sequence>
<evidence type="ECO:0008006" key="3">
    <source>
        <dbReference type="Google" id="ProtNLM"/>
    </source>
</evidence>